<dbReference type="OrthoDB" id="3233491at2"/>
<evidence type="ECO:0000313" key="1">
    <source>
        <dbReference type="EMBL" id="TPW76072.1"/>
    </source>
</evidence>
<protein>
    <submittedName>
        <fullName evidence="1">Uncharacterized protein</fullName>
    </submittedName>
</protein>
<evidence type="ECO:0000313" key="2">
    <source>
        <dbReference type="Proteomes" id="UP000316252"/>
    </source>
</evidence>
<dbReference type="RefSeq" id="WP_141163429.1">
    <property type="nucleotide sequence ID" value="NZ_VHQG01000002.1"/>
</dbReference>
<comment type="caution">
    <text evidence="1">The sequence shown here is derived from an EMBL/GenBank/DDBJ whole genome shotgun (WGS) entry which is preliminary data.</text>
</comment>
<keyword evidence="2" id="KW-1185">Reference proteome</keyword>
<dbReference type="EMBL" id="VHQG01000002">
    <property type="protein sequence ID" value="TPW76072.1"/>
    <property type="molecule type" value="Genomic_DNA"/>
</dbReference>
<organism evidence="1 2">
    <name type="scientific">Schumannella soli</name>
    <dbReference type="NCBI Taxonomy" id="2590779"/>
    <lineage>
        <taxon>Bacteria</taxon>
        <taxon>Bacillati</taxon>
        <taxon>Actinomycetota</taxon>
        <taxon>Actinomycetes</taxon>
        <taxon>Micrococcales</taxon>
        <taxon>Microbacteriaceae</taxon>
        <taxon>Schumannella</taxon>
    </lineage>
</organism>
<name>A0A506Y269_9MICO</name>
<dbReference type="Gene3D" id="1.20.1290.10">
    <property type="entry name" value="AhpD-like"/>
    <property type="match status" value="1"/>
</dbReference>
<dbReference type="InterPro" id="IPR029032">
    <property type="entry name" value="AhpD-like"/>
</dbReference>
<sequence length="180" mass="19393">MTFLPIPADADLTAAARIAALRRLPDGATATPSERALLGHLPSFEAYAQWYALRDELVPYVGERALALFGYAITDALDSLHGTAWFRRQLIDGGGDPDSAEVTETERVLLDWGRRIGDDANAVPDEIAAVIQTKFSPGLRLMLVAFAGQTVAAAVFAAAGRIPLAEELLDFRRPGDDRTS</sequence>
<dbReference type="AlphaFoldDB" id="A0A506Y269"/>
<dbReference type="Proteomes" id="UP000316252">
    <property type="component" value="Unassembled WGS sequence"/>
</dbReference>
<gene>
    <name evidence="1" type="ORF">FJ657_09640</name>
</gene>
<accession>A0A506Y269</accession>
<proteinExistence type="predicted"/>
<reference evidence="1 2" key="1">
    <citation type="submission" date="2019-06" db="EMBL/GenBank/DDBJ databases">
        <authorList>
            <person name="Li F."/>
        </authorList>
    </citation>
    <scope>NUCLEOTIDE SEQUENCE [LARGE SCALE GENOMIC DNA]</scope>
    <source>
        <strain evidence="1 2">10F1D-1</strain>
    </source>
</reference>